<keyword evidence="2 7" id="KW-0378">Hydrolase</keyword>
<keyword evidence="6" id="KW-0624">Polysaccharide degradation</keyword>
<evidence type="ECO:0000256" key="5">
    <source>
        <dbReference type="ARBA" id="ARBA00023295"/>
    </source>
</evidence>
<name>A0A7X0MCE7_9HYPH</name>
<dbReference type="InterPro" id="IPR050386">
    <property type="entry name" value="Glycosyl_hydrolase_5"/>
</dbReference>
<dbReference type="GO" id="GO:0008810">
    <property type="term" value="F:cellulase activity"/>
    <property type="evidence" value="ECO:0007669"/>
    <property type="project" value="UniProtKB-EC"/>
</dbReference>
<dbReference type="GO" id="GO:0008422">
    <property type="term" value="F:beta-glucosidase activity"/>
    <property type="evidence" value="ECO:0007669"/>
    <property type="project" value="TreeGrafter"/>
</dbReference>
<dbReference type="GO" id="GO:0009986">
    <property type="term" value="C:cell surface"/>
    <property type="evidence" value="ECO:0007669"/>
    <property type="project" value="TreeGrafter"/>
</dbReference>
<evidence type="ECO:0000313" key="9">
    <source>
        <dbReference type="EMBL" id="MBB6485737.1"/>
    </source>
</evidence>
<evidence type="ECO:0000313" key="10">
    <source>
        <dbReference type="Proteomes" id="UP000565576"/>
    </source>
</evidence>
<dbReference type="EC" id="3.2.1.4" evidence="9"/>
<dbReference type="RefSeq" id="WP_184705083.1">
    <property type="nucleotide sequence ID" value="NZ_JACHBG010000006.1"/>
</dbReference>
<dbReference type="AlphaFoldDB" id="A0A7X0MCE7"/>
<dbReference type="Gene3D" id="3.20.20.80">
    <property type="entry name" value="Glycosidases"/>
    <property type="match status" value="1"/>
</dbReference>
<dbReference type="InterPro" id="IPR006311">
    <property type="entry name" value="TAT_signal"/>
</dbReference>
<organism evidence="9 10">
    <name type="scientific">Rhizobium lusitanum</name>
    <dbReference type="NCBI Taxonomy" id="293958"/>
    <lineage>
        <taxon>Bacteria</taxon>
        <taxon>Pseudomonadati</taxon>
        <taxon>Pseudomonadota</taxon>
        <taxon>Alphaproteobacteria</taxon>
        <taxon>Hyphomicrobiales</taxon>
        <taxon>Rhizobiaceae</taxon>
        <taxon>Rhizobium/Agrobacterium group</taxon>
        <taxon>Rhizobium</taxon>
    </lineage>
</organism>
<proteinExistence type="inferred from homology"/>
<evidence type="ECO:0000256" key="1">
    <source>
        <dbReference type="ARBA" id="ARBA00005641"/>
    </source>
</evidence>
<keyword evidence="4" id="KW-0119">Carbohydrate metabolism</keyword>
<feature type="domain" description="Glycoside hydrolase family 5" evidence="8">
    <location>
        <begin position="43"/>
        <end position="344"/>
    </location>
</feature>
<evidence type="ECO:0000259" key="8">
    <source>
        <dbReference type="Pfam" id="PF00150"/>
    </source>
</evidence>
<dbReference type="GO" id="GO:0005576">
    <property type="term" value="C:extracellular region"/>
    <property type="evidence" value="ECO:0007669"/>
    <property type="project" value="TreeGrafter"/>
</dbReference>
<dbReference type="SUPFAM" id="SSF51445">
    <property type="entry name" value="(Trans)glycosidases"/>
    <property type="match status" value="1"/>
</dbReference>
<sequence>MASSRTSVPISRRQALALAGGSVAAALSIPKLAAAQATNRRTVPSRGFNLPGWVDRSDGIAPSEVVLEKLRGMGFETVRLPVNGDLIANGDAAALRHIREGVADLVRHGFAVIVDMHPSESLHAALRLDFDAGAERVSQAWTALRSVIADLSPASVYPELLNEPPLESQAWLGLRDRLAEIVRSGCPHHTLVWGPSPSQGIWEIGQTPPLADDNQIAAIHFYAPTAFTHQCETWDASPLARISNLPFPATKETPDVQERIKALRTAGDEQAAALIEEQLSTPWTEAAISAEFAGLKRWSEAHECPVIMNEFGVLNFCVGAESRVAWVRAVRRAAEVHQVGWVHWELDQGFGFIQSRRSADGFDPLMTAALLGSDGGG</sequence>
<evidence type="ECO:0000256" key="6">
    <source>
        <dbReference type="ARBA" id="ARBA00023326"/>
    </source>
</evidence>
<accession>A0A7X0MCE7</accession>
<dbReference type="PANTHER" id="PTHR31297:SF41">
    <property type="entry name" value="ENDOGLUCANASE, PUTATIVE (AFU_ORTHOLOGUE AFUA_5G01830)-RELATED"/>
    <property type="match status" value="1"/>
</dbReference>
<dbReference type="EMBL" id="JACHBG010000006">
    <property type="protein sequence ID" value="MBB6485737.1"/>
    <property type="molecule type" value="Genomic_DNA"/>
</dbReference>
<protein>
    <submittedName>
        <fullName evidence="9">Endoglucanase</fullName>
        <ecNumber evidence="9">3.2.1.4</ecNumber>
    </submittedName>
</protein>
<dbReference type="GO" id="GO:0030245">
    <property type="term" value="P:cellulose catabolic process"/>
    <property type="evidence" value="ECO:0007669"/>
    <property type="project" value="UniProtKB-KW"/>
</dbReference>
<dbReference type="Pfam" id="PF00150">
    <property type="entry name" value="Cellulase"/>
    <property type="match status" value="1"/>
</dbReference>
<dbReference type="Proteomes" id="UP000565576">
    <property type="component" value="Unassembled WGS sequence"/>
</dbReference>
<reference evidence="9 10" key="1">
    <citation type="submission" date="2020-08" db="EMBL/GenBank/DDBJ databases">
        <title>Genomic Encyclopedia of Type Strains, Phase IV (KMG-V): Genome sequencing to study the core and pangenomes of soil and plant-associated prokaryotes.</title>
        <authorList>
            <person name="Whitman W."/>
        </authorList>
    </citation>
    <scope>NUCLEOTIDE SEQUENCE [LARGE SCALE GENOMIC DNA]</scope>
    <source>
        <strain evidence="9 10">SEMIA 4060</strain>
    </source>
</reference>
<keyword evidence="3" id="KW-0136">Cellulose degradation</keyword>
<keyword evidence="5 7" id="KW-0326">Glycosidase</keyword>
<comment type="similarity">
    <text evidence="1 7">Belongs to the glycosyl hydrolase 5 (cellulase A) family.</text>
</comment>
<evidence type="ECO:0000256" key="3">
    <source>
        <dbReference type="ARBA" id="ARBA00023001"/>
    </source>
</evidence>
<comment type="caution">
    <text evidence="9">The sequence shown here is derived from an EMBL/GenBank/DDBJ whole genome shotgun (WGS) entry which is preliminary data.</text>
</comment>
<gene>
    <name evidence="9" type="ORF">GGD46_003031</name>
</gene>
<dbReference type="PANTHER" id="PTHR31297">
    <property type="entry name" value="GLUCAN ENDO-1,6-BETA-GLUCOSIDASE B"/>
    <property type="match status" value="1"/>
</dbReference>
<evidence type="ECO:0000256" key="4">
    <source>
        <dbReference type="ARBA" id="ARBA00023277"/>
    </source>
</evidence>
<evidence type="ECO:0000256" key="7">
    <source>
        <dbReference type="RuleBase" id="RU361153"/>
    </source>
</evidence>
<evidence type="ECO:0000256" key="2">
    <source>
        <dbReference type="ARBA" id="ARBA00022801"/>
    </source>
</evidence>
<dbReference type="InterPro" id="IPR017853">
    <property type="entry name" value="GH"/>
</dbReference>
<dbReference type="PROSITE" id="PS51318">
    <property type="entry name" value="TAT"/>
    <property type="match status" value="1"/>
</dbReference>
<dbReference type="InterPro" id="IPR001547">
    <property type="entry name" value="Glyco_hydro_5"/>
</dbReference>